<name>A0A3L6ZW90_9MICO</name>
<protein>
    <submittedName>
        <fullName evidence="3">DUF4190 domain-containing protein</fullName>
    </submittedName>
</protein>
<evidence type="ECO:0000256" key="2">
    <source>
        <dbReference type="SAM" id="Phobius"/>
    </source>
</evidence>
<gene>
    <name evidence="3" type="ORF">D9V29_06205</name>
</gene>
<organism evidence="3 4">
    <name type="scientific">Mycetocola manganoxydans</name>
    <dbReference type="NCBI Taxonomy" id="699879"/>
    <lineage>
        <taxon>Bacteria</taxon>
        <taxon>Bacillati</taxon>
        <taxon>Actinomycetota</taxon>
        <taxon>Actinomycetes</taxon>
        <taxon>Micrococcales</taxon>
        <taxon>Microbacteriaceae</taxon>
        <taxon>Mycetocola</taxon>
    </lineage>
</organism>
<comment type="caution">
    <text evidence="3">The sequence shown here is derived from an EMBL/GenBank/DDBJ whole genome shotgun (WGS) entry which is preliminary data.</text>
</comment>
<keyword evidence="2" id="KW-0812">Transmembrane</keyword>
<dbReference type="Proteomes" id="UP000270299">
    <property type="component" value="Unassembled WGS sequence"/>
</dbReference>
<feature type="compositionally biased region" description="Pro residues" evidence="1">
    <location>
        <begin position="30"/>
        <end position="45"/>
    </location>
</feature>
<evidence type="ECO:0000313" key="3">
    <source>
        <dbReference type="EMBL" id="RLP72024.1"/>
    </source>
</evidence>
<dbReference type="EMBL" id="RCUV01000006">
    <property type="protein sequence ID" value="RLP72024.1"/>
    <property type="molecule type" value="Genomic_DNA"/>
</dbReference>
<feature type="transmembrane region" description="Helical" evidence="2">
    <location>
        <begin position="153"/>
        <end position="182"/>
    </location>
</feature>
<keyword evidence="2" id="KW-1133">Transmembrane helix</keyword>
<evidence type="ECO:0000313" key="4">
    <source>
        <dbReference type="Proteomes" id="UP000270299"/>
    </source>
</evidence>
<sequence length="225" mass="23052">MTDPQRPEDLPERPPLPPRTAPGAGEQQSPPAPAPYPAQTPPPNPYGQAPTGRHAPQAPPAHTEFAPPSSPGFGPQGSPVAPTPPAQQGPYGQPPQHQQYPQPQPQPEYGQQANGQPAYPAAGAAHQQPYPAAAPVPASTPAQPASRLGTTGVVLGSIGVLGGIIFGWTLPLSIVAIVLGFIARSREPHARGVALAAIVTGIIGLLLSAGWLAYSIITWLALTSS</sequence>
<feature type="region of interest" description="Disordered" evidence="1">
    <location>
        <begin position="1"/>
        <end position="145"/>
    </location>
</feature>
<evidence type="ECO:0000256" key="1">
    <source>
        <dbReference type="SAM" id="MobiDB-lite"/>
    </source>
</evidence>
<proteinExistence type="predicted"/>
<feature type="compositionally biased region" description="Basic and acidic residues" evidence="1">
    <location>
        <begin position="1"/>
        <end position="12"/>
    </location>
</feature>
<accession>A0A3L6ZW90</accession>
<keyword evidence="4" id="KW-1185">Reference proteome</keyword>
<dbReference type="OrthoDB" id="5124674at2"/>
<feature type="compositionally biased region" description="Low complexity" evidence="1">
    <location>
        <begin position="88"/>
        <end position="145"/>
    </location>
</feature>
<keyword evidence="2" id="KW-0472">Membrane</keyword>
<feature type="transmembrane region" description="Helical" evidence="2">
    <location>
        <begin position="194"/>
        <end position="222"/>
    </location>
</feature>
<dbReference type="AlphaFoldDB" id="A0A3L6ZW90"/>
<reference evidence="3 4" key="1">
    <citation type="submission" date="2018-10" db="EMBL/GenBank/DDBJ databases">
        <authorList>
            <person name="Li J."/>
        </authorList>
    </citation>
    <scope>NUCLEOTIDE SEQUENCE [LARGE SCALE GENOMIC DNA]</scope>
    <source>
        <strain evidence="3 4">CCTCC AB209002</strain>
    </source>
</reference>
<dbReference type="RefSeq" id="WP_121672465.1">
    <property type="nucleotide sequence ID" value="NZ_BMXM01000005.1"/>
</dbReference>